<dbReference type="PANTHER" id="PTHR39244:SF5">
    <property type="entry name" value="NATTERIN-3-LIKE"/>
    <property type="match status" value="1"/>
</dbReference>
<protein>
    <submittedName>
        <fullName evidence="2">Uncharacterized protein</fullName>
    </submittedName>
</protein>
<evidence type="ECO:0000313" key="2">
    <source>
        <dbReference type="EMBL" id="TPX35774.1"/>
    </source>
</evidence>
<name>A0A507CCX4_9FUNG</name>
<proteinExistence type="predicted"/>
<dbReference type="GeneID" id="42003095"/>
<dbReference type="AlphaFoldDB" id="A0A507CCX4"/>
<keyword evidence="1" id="KW-0732">Signal</keyword>
<dbReference type="PANTHER" id="PTHR39244">
    <property type="entry name" value="NATTERIN-4"/>
    <property type="match status" value="1"/>
</dbReference>
<feature type="signal peptide" evidence="1">
    <location>
        <begin position="1"/>
        <end position="18"/>
    </location>
</feature>
<dbReference type="InterPro" id="IPR053237">
    <property type="entry name" value="Natterin_C"/>
</dbReference>
<feature type="chain" id="PRO_5021386783" evidence="1">
    <location>
        <begin position="19"/>
        <end position="401"/>
    </location>
</feature>
<organism evidence="2 3">
    <name type="scientific">Synchytrium microbalum</name>
    <dbReference type="NCBI Taxonomy" id="1806994"/>
    <lineage>
        <taxon>Eukaryota</taxon>
        <taxon>Fungi</taxon>
        <taxon>Fungi incertae sedis</taxon>
        <taxon>Chytridiomycota</taxon>
        <taxon>Chytridiomycota incertae sedis</taxon>
        <taxon>Chytridiomycetes</taxon>
        <taxon>Synchytriales</taxon>
        <taxon>Synchytriaceae</taxon>
        <taxon>Synchytrium</taxon>
    </lineage>
</organism>
<dbReference type="RefSeq" id="XP_031026206.1">
    <property type="nucleotide sequence ID" value="XM_031167798.1"/>
</dbReference>
<dbReference type="OrthoDB" id="2175008at2759"/>
<evidence type="ECO:0000256" key="1">
    <source>
        <dbReference type="SAM" id="SignalP"/>
    </source>
</evidence>
<keyword evidence="3" id="KW-1185">Reference proteome</keyword>
<dbReference type="SUPFAM" id="SSF56973">
    <property type="entry name" value="Aerolisin/ETX pore-forming domain"/>
    <property type="match status" value="1"/>
</dbReference>
<evidence type="ECO:0000313" key="3">
    <source>
        <dbReference type="Proteomes" id="UP000319731"/>
    </source>
</evidence>
<sequence>MLLQSAAIFLSFLLLVKTEQSRDDTAANVSPSATSANCFPSDPVKNPDGGFICEGDYIRLYSVDAKSQHQYLAIKDTPDAGPPSYVRNAMTTGHSYPFKLRDTSGRWLKISPGNYKDKKYQTLYVDNWEAVYDDHTNPTMLLYVPNTVYTSRSSMAGGAPAGWILDAAQGLVLWDYYQERVAFDWAGPNPSQVPGCETLTLWTIEQTQSPTEFTGYIEKVLNLKYAITNVGATEQNLILTMSTTQSNTWMFNRDQRFKYSVTGQGWVGVPFLGTGMSVSVSADIAFTTGRGNSQTKSTYFSVSAMIPVPGQSVISGSIWMTKATMKQVPLMYTVQRTWPDGKVVTFEVTDTVDVVQYYDAVICISKASGIDLGQTPACVPPALSMGKSTGSSGIILPFLQA</sequence>
<comment type="caution">
    <text evidence="2">The sequence shown here is derived from an EMBL/GenBank/DDBJ whole genome shotgun (WGS) entry which is preliminary data.</text>
</comment>
<reference evidence="2 3" key="1">
    <citation type="journal article" date="2019" name="Sci. Rep.">
        <title>Comparative genomics of chytrid fungi reveal insights into the obligate biotrophic and pathogenic lifestyle of Synchytrium endobioticum.</title>
        <authorList>
            <person name="van de Vossenberg B.T.L.H."/>
            <person name="Warris S."/>
            <person name="Nguyen H.D.T."/>
            <person name="van Gent-Pelzer M.P.E."/>
            <person name="Joly D.L."/>
            <person name="van de Geest H.C."/>
            <person name="Bonants P.J.M."/>
            <person name="Smith D.S."/>
            <person name="Levesque C.A."/>
            <person name="van der Lee T.A.J."/>
        </authorList>
    </citation>
    <scope>NUCLEOTIDE SEQUENCE [LARGE SCALE GENOMIC DNA]</scope>
    <source>
        <strain evidence="2 3">JEL517</strain>
    </source>
</reference>
<dbReference type="Gene3D" id="2.170.15.10">
    <property type="entry name" value="Proaerolysin, chain A, domain 3"/>
    <property type="match status" value="1"/>
</dbReference>
<gene>
    <name evidence="2" type="ORF">SmJEL517_g01870</name>
</gene>
<dbReference type="Proteomes" id="UP000319731">
    <property type="component" value="Unassembled WGS sequence"/>
</dbReference>
<dbReference type="EMBL" id="QEAO01000007">
    <property type="protein sequence ID" value="TPX35774.1"/>
    <property type="molecule type" value="Genomic_DNA"/>
</dbReference>
<accession>A0A507CCX4</accession>